<sequence>MERNFVFILVLCVLATCYANAQSNLEDGPTDLVSLLQGKTVAVQPQPGSYKLTTGIGDFLTSVANFFLGIAGFFVRPLTNIIISIAEGLSLDTVPLLELGHELLVVINKYFTNIGTSGTQAPRLYYVN</sequence>
<comment type="caution">
    <text evidence="2">The sequence shown here is derived from an EMBL/GenBank/DDBJ whole genome shotgun (WGS) entry which is preliminary data.</text>
</comment>
<dbReference type="AlphaFoldDB" id="A0AAW1L314"/>
<evidence type="ECO:0000313" key="2">
    <source>
        <dbReference type="EMBL" id="KAK9728972.1"/>
    </source>
</evidence>
<dbReference type="Proteomes" id="UP001458880">
    <property type="component" value="Unassembled WGS sequence"/>
</dbReference>
<reference evidence="2 3" key="1">
    <citation type="journal article" date="2024" name="BMC Genomics">
        <title>De novo assembly and annotation of Popillia japonica's genome with initial clues to its potential as an invasive pest.</title>
        <authorList>
            <person name="Cucini C."/>
            <person name="Boschi S."/>
            <person name="Funari R."/>
            <person name="Cardaioli E."/>
            <person name="Iannotti N."/>
            <person name="Marturano G."/>
            <person name="Paoli F."/>
            <person name="Bruttini M."/>
            <person name="Carapelli A."/>
            <person name="Frati F."/>
            <person name="Nardi F."/>
        </authorList>
    </citation>
    <scope>NUCLEOTIDE SEQUENCE [LARGE SCALE GENOMIC DNA]</scope>
    <source>
        <strain evidence="2">DMR45628</strain>
    </source>
</reference>
<keyword evidence="3" id="KW-1185">Reference proteome</keyword>
<accession>A0AAW1L314</accession>
<name>A0AAW1L314_POPJA</name>
<organism evidence="2 3">
    <name type="scientific">Popillia japonica</name>
    <name type="common">Japanese beetle</name>
    <dbReference type="NCBI Taxonomy" id="7064"/>
    <lineage>
        <taxon>Eukaryota</taxon>
        <taxon>Metazoa</taxon>
        <taxon>Ecdysozoa</taxon>
        <taxon>Arthropoda</taxon>
        <taxon>Hexapoda</taxon>
        <taxon>Insecta</taxon>
        <taxon>Pterygota</taxon>
        <taxon>Neoptera</taxon>
        <taxon>Endopterygota</taxon>
        <taxon>Coleoptera</taxon>
        <taxon>Polyphaga</taxon>
        <taxon>Scarabaeiformia</taxon>
        <taxon>Scarabaeidae</taxon>
        <taxon>Rutelinae</taxon>
        <taxon>Popillia</taxon>
    </lineage>
</organism>
<proteinExistence type="predicted"/>
<dbReference type="EMBL" id="JASPKY010000165">
    <property type="protein sequence ID" value="KAK9728972.1"/>
    <property type="molecule type" value="Genomic_DNA"/>
</dbReference>
<evidence type="ECO:0000256" key="1">
    <source>
        <dbReference type="SAM" id="SignalP"/>
    </source>
</evidence>
<protein>
    <submittedName>
        <fullName evidence="2">Uncharacterized protein</fullName>
    </submittedName>
</protein>
<feature type="signal peptide" evidence="1">
    <location>
        <begin position="1"/>
        <end position="21"/>
    </location>
</feature>
<evidence type="ECO:0000313" key="3">
    <source>
        <dbReference type="Proteomes" id="UP001458880"/>
    </source>
</evidence>
<keyword evidence="1" id="KW-0732">Signal</keyword>
<gene>
    <name evidence="2" type="ORF">QE152_g16951</name>
</gene>
<feature type="chain" id="PRO_5043688058" evidence="1">
    <location>
        <begin position="22"/>
        <end position="128"/>
    </location>
</feature>